<feature type="region of interest" description="Disordered" evidence="4">
    <location>
        <begin position="59"/>
        <end position="89"/>
    </location>
</feature>
<dbReference type="AlphaFoldDB" id="A0ABD3PNS2"/>
<dbReference type="SUPFAM" id="SSF55729">
    <property type="entry name" value="Acyl-CoA N-acyltransferases (Nat)"/>
    <property type="match status" value="1"/>
</dbReference>
<comment type="similarity">
    <text evidence="3">Belongs to the acetyltransferase family. ARD1 subfamily.</text>
</comment>
<keyword evidence="1" id="KW-0808">Transferase</keyword>
<evidence type="ECO:0000256" key="1">
    <source>
        <dbReference type="ARBA" id="ARBA00022679"/>
    </source>
</evidence>
<dbReference type="Gene3D" id="3.40.630.30">
    <property type="match status" value="1"/>
</dbReference>
<gene>
    <name evidence="6" type="ORF">ACHAW5_011241</name>
</gene>
<keyword evidence="2" id="KW-0012">Acyltransferase</keyword>
<feature type="region of interest" description="Disordered" evidence="4">
    <location>
        <begin position="158"/>
        <end position="204"/>
    </location>
</feature>
<dbReference type="Pfam" id="PF00583">
    <property type="entry name" value="Acetyltransf_1"/>
    <property type="match status" value="1"/>
</dbReference>
<comment type="caution">
    <text evidence="6">The sequence shown here is derived from an EMBL/GenBank/DDBJ whole genome shotgun (WGS) entry which is preliminary data.</text>
</comment>
<dbReference type="PANTHER" id="PTHR23091:SF4">
    <property type="entry name" value="N-TERMINAL AMINO-ACID N(ALPHA)-ACETYLTRANSFERASE NATA"/>
    <property type="match status" value="1"/>
</dbReference>
<name>A0ABD3PNS2_9STRA</name>
<dbReference type="PANTHER" id="PTHR23091">
    <property type="entry name" value="N-TERMINAL ACETYLTRANSFERASE"/>
    <property type="match status" value="1"/>
</dbReference>
<feature type="domain" description="N-acetyltransferase" evidence="5">
    <location>
        <begin position="200"/>
        <end position="274"/>
    </location>
</feature>
<feature type="compositionally biased region" description="Low complexity" evidence="4">
    <location>
        <begin position="172"/>
        <end position="186"/>
    </location>
</feature>
<evidence type="ECO:0000256" key="3">
    <source>
        <dbReference type="ARBA" id="ARBA00025786"/>
    </source>
</evidence>
<protein>
    <recommendedName>
        <fullName evidence="5">N-acetyltransferase domain-containing protein</fullName>
    </recommendedName>
</protein>
<dbReference type="InterPro" id="IPR016181">
    <property type="entry name" value="Acyl_CoA_acyltransferase"/>
</dbReference>
<evidence type="ECO:0000259" key="5">
    <source>
        <dbReference type="PROSITE" id="PS51186"/>
    </source>
</evidence>
<evidence type="ECO:0000313" key="7">
    <source>
        <dbReference type="Proteomes" id="UP001530315"/>
    </source>
</evidence>
<evidence type="ECO:0000256" key="2">
    <source>
        <dbReference type="ARBA" id="ARBA00023315"/>
    </source>
</evidence>
<proteinExistence type="inferred from homology"/>
<reference evidence="6 7" key="1">
    <citation type="submission" date="2024-10" db="EMBL/GenBank/DDBJ databases">
        <title>Updated reference genomes for cyclostephanoid diatoms.</title>
        <authorList>
            <person name="Roberts W.R."/>
            <person name="Alverson A.J."/>
        </authorList>
    </citation>
    <scope>NUCLEOTIDE SEQUENCE [LARGE SCALE GENOMIC DNA]</scope>
    <source>
        <strain evidence="6 7">AJA276-08</strain>
    </source>
</reference>
<dbReference type="EMBL" id="JALLAZ020000668">
    <property type="protein sequence ID" value="KAL3789818.1"/>
    <property type="molecule type" value="Genomic_DNA"/>
</dbReference>
<organism evidence="6 7">
    <name type="scientific">Stephanodiscus triporus</name>
    <dbReference type="NCBI Taxonomy" id="2934178"/>
    <lineage>
        <taxon>Eukaryota</taxon>
        <taxon>Sar</taxon>
        <taxon>Stramenopiles</taxon>
        <taxon>Ochrophyta</taxon>
        <taxon>Bacillariophyta</taxon>
        <taxon>Coscinodiscophyceae</taxon>
        <taxon>Thalassiosirophycidae</taxon>
        <taxon>Stephanodiscales</taxon>
        <taxon>Stephanodiscaceae</taxon>
        <taxon>Stephanodiscus</taxon>
    </lineage>
</organism>
<dbReference type="PROSITE" id="PS51186">
    <property type="entry name" value="GNAT"/>
    <property type="match status" value="1"/>
</dbReference>
<feature type="compositionally biased region" description="Acidic residues" evidence="4">
    <location>
        <begin position="59"/>
        <end position="74"/>
    </location>
</feature>
<keyword evidence="7" id="KW-1185">Reference proteome</keyword>
<sequence>MGIQECNLATLPENYNSNFLVNHECNLATLPENYNSNFLVNHVRAWPELSLVAEHVPEGWEEGEGEEGGGEDDDCHYRNDDEYGGRSSSTRITPLGEYWKCEGLRLQRRRRSDGGDGRPRREIVGYVLGKVEERPQRREYPPSRVAPPYDDEETTLLRYLNDGNNPNDGRVRFPSPRGQQQQQQQRNWRHRHPPPPPPPPRERLGHVTSLAVRSHARRLGIASSLLRQLHYHLRECHGADSVGLHVRVSNEAAVRLYCAEGYNVADIMPLYYGD</sequence>
<dbReference type="InterPro" id="IPR045047">
    <property type="entry name" value="Ard1-like"/>
</dbReference>
<dbReference type="Proteomes" id="UP001530315">
    <property type="component" value="Unassembled WGS sequence"/>
</dbReference>
<dbReference type="GO" id="GO:0016746">
    <property type="term" value="F:acyltransferase activity"/>
    <property type="evidence" value="ECO:0007669"/>
    <property type="project" value="UniProtKB-KW"/>
</dbReference>
<evidence type="ECO:0000313" key="6">
    <source>
        <dbReference type="EMBL" id="KAL3789818.1"/>
    </source>
</evidence>
<dbReference type="InterPro" id="IPR000182">
    <property type="entry name" value="GNAT_dom"/>
</dbReference>
<evidence type="ECO:0000256" key="4">
    <source>
        <dbReference type="SAM" id="MobiDB-lite"/>
    </source>
</evidence>
<dbReference type="CDD" id="cd04301">
    <property type="entry name" value="NAT_SF"/>
    <property type="match status" value="1"/>
</dbReference>
<feature type="compositionally biased region" description="Basic and acidic residues" evidence="4">
    <location>
        <begin position="75"/>
        <end position="84"/>
    </location>
</feature>
<accession>A0ABD3PNS2</accession>